<sequence length="886" mass="96783">MVQYRIFIDFGFSVVYYAYGRPLLLVHAVARDVLRRFALAQFASSSGANTTGRPPEDPKGVAHISYTCPSDSSDEDYHLGGIVAYGKELGHGIRSRSVEHVLDYLYFWDNGQQRKKNISSMNAIFDLPDVIDHEFPKRSGLTLKLQLDYWGAEGFNEIYHGESFAARYLWREGLLRSNKPDELIRHVSMVEGNLEDSFKSLLGTGELTVCLWGFVYDRICSQIGRGRLYLCPPVKTDVGKEEVSITLGSTDSGKLKFHEIEVIGPRVWREGGIQAKHVNFIRGLEESSKHVVSQTKSVASCEEQLMKYAKEAGKRRGNLNPPNLSKLEAAEREVQLNEAVSIIYNAWVEVRADSEQSRDVNACELIRPGVIIPELTIQGYDRRLRAVAGSEAALLIEDTWLPYSGISAGTSVRRSSTAGARWKAAESSARGFDGCTLAPSRLSYVHEELQGRTIQMQALRGEDSLATVVAEAVDFPFMRAPIVVAVGLMAPAVYGSGTWKKVRSLFKSRKSGRSDLATVNNTPGASEAERAVARRVNRGRSSGTLGTNSGPMSYAFGVNKGATLGPSGSRLSYNPGASRGDTVGDSSSRMYGTLPASRGATLGPGRGATLGPGRGATLGPGRGATLGPGRGATLGPGRGATLGTGRVPMPDNLGPSRSDTLGVTRIQVDHTPGSSKAQAAGASKASRTLDAVEGLQTKGAPLRAGPIAASAAQVTGTAALVYTTPLGSRDKKRDFGGIVVYGKEVARGSSTEHSLDYLYFWDSQQYYNNRSRLNVLFDLPEILTARNCPKDATTTLRTWLEFWGAEGYRQIYTFEKEFAAEYIKNEHLFAGKPRGLVKHIMAMEEEFRSTMYWGFDTSKLAICLWGYVFDLVYKQQRKRELFLCPS</sequence>
<feature type="region of interest" description="Disordered" evidence="1">
    <location>
        <begin position="514"/>
        <end position="548"/>
    </location>
</feature>
<proteinExistence type="predicted"/>
<protein>
    <submittedName>
        <fullName evidence="2">Uncharacterized protein</fullName>
    </submittedName>
</protein>
<evidence type="ECO:0000256" key="1">
    <source>
        <dbReference type="SAM" id="MobiDB-lite"/>
    </source>
</evidence>
<dbReference type="EMBL" id="JABANO010022722">
    <property type="protein sequence ID" value="KAF4724720.1"/>
    <property type="molecule type" value="Genomic_DNA"/>
</dbReference>
<feature type="compositionally biased region" description="Gly residues" evidence="1">
    <location>
        <begin position="602"/>
        <end position="614"/>
    </location>
</feature>
<dbReference type="Proteomes" id="UP000553632">
    <property type="component" value="Unassembled WGS sequence"/>
</dbReference>
<keyword evidence="3" id="KW-1185">Reference proteome</keyword>
<evidence type="ECO:0000313" key="3">
    <source>
        <dbReference type="Proteomes" id="UP000553632"/>
    </source>
</evidence>
<name>A0A7J6RY75_PEROL</name>
<accession>A0A7J6RY75</accession>
<feature type="compositionally biased region" description="Gly residues" evidence="1">
    <location>
        <begin position="627"/>
        <end position="642"/>
    </location>
</feature>
<evidence type="ECO:0000313" key="2">
    <source>
        <dbReference type="EMBL" id="KAF4724720.1"/>
    </source>
</evidence>
<gene>
    <name evidence="2" type="ORF">FOZ63_009021</name>
</gene>
<feature type="region of interest" description="Disordered" evidence="1">
    <location>
        <begin position="567"/>
        <end position="614"/>
    </location>
</feature>
<organism evidence="2 3">
    <name type="scientific">Perkinsus olseni</name>
    <name type="common">Perkinsus atlanticus</name>
    <dbReference type="NCBI Taxonomy" id="32597"/>
    <lineage>
        <taxon>Eukaryota</taxon>
        <taxon>Sar</taxon>
        <taxon>Alveolata</taxon>
        <taxon>Perkinsozoa</taxon>
        <taxon>Perkinsea</taxon>
        <taxon>Perkinsida</taxon>
        <taxon>Perkinsidae</taxon>
        <taxon>Perkinsus</taxon>
    </lineage>
</organism>
<dbReference type="AlphaFoldDB" id="A0A7J6RY75"/>
<dbReference type="OMA" id="HEIETIG"/>
<feature type="non-terminal residue" evidence="2">
    <location>
        <position position="1"/>
    </location>
</feature>
<comment type="caution">
    <text evidence="2">The sequence shown here is derived from an EMBL/GenBank/DDBJ whole genome shotgun (WGS) entry which is preliminary data.</text>
</comment>
<reference evidence="2 3" key="1">
    <citation type="submission" date="2020-04" db="EMBL/GenBank/DDBJ databases">
        <title>Perkinsus olseni comparative genomics.</title>
        <authorList>
            <person name="Bogema D.R."/>
        </authorList>
    </citation>
    <scope>NUCLEOTIDE SEQUENCE [LARGE SCALE GENOMIC DNA]</scope>
    <source>
        <strain evidence="2 3">ATCC PRA-207</strain>
    </source>
</reference>
<feature type="region of interest" description="Disordered" evidence="1">
    <location>
        <begin position="627"/>
        <end position="659"/>
    </location>
</feature>